<reference evidence="3" key="1">
    <citation type="thesis" date="2020" institute="ProQuest LLC" country="789 East Eisenhower Parkway, Ann Arbor, MI, USA">
        <title>Comparative Genomics and Chromosome Evolution.</title>
        <authorList>
            <person name="Mudd A.B."/>
        </authorList>
    </citation>
    <scope>NUCLEOTIDE SEQUENCE</scope>
    <source>
        <strain evidence="3">HN-11 Male</strain>
        <tissue evidence="3">Kidney and liver</tissue>
    </source>
</reference>
<dbReference type="AlphaFoldDB" id="A0A8J6B864"/>
<comment type="caution">
    <text evidence="3">The sequence shown here is derived from an EMBL/GenBank/DDBJ whole genome shotgun (WGS) entry which is preliminary data.</text>
</comment>
<accession>A0A8J6B864</accession>
<proteinExistence type="predicted"/>
<feature type="chain" id="PRO_5035238291" description="Secreted protein" evidence="2">
    <location>
        <begin position="20"/>
        <end position="111"/>
    </location>
</feature>
<evidence type="ECO:0000313" key="3">
    <source>
        <dbReference type="EMBL" id="KAG9462436.1"/>
    </source>
</evidence>
<evidence type="ECO:0000313" key="4">
    <source>
        <dbReference type="Proteomes" id="UP000770717"/>
    </source>
</evidence>
<organism evidence="3 4">
    <name type="scientific">Eleutherodactylus coqui</name>
    <name type="common">Puerto Rican coqui</name>
    <dbReference type="NCBI Taxonomy" id="57060"/>
    <lineage>
        <taxon>Eukaryota</taxon>
        <taxon>Metazoa</taxon>
        <taxon>Chordata</taxon>
        <taxon>Craniata</taxon>
        <taxon>Vertebrata</taxon>
        <taxon>Euteleostomi</taxon>
        <taxon>Amphibia</taxon>
        <taxon>Batrachia</taxon>
        <taxon>Anura</taxon>
        <taxon>Neobatrachia</taxon>
        <taxon>Hyloidea</taxon>
        <taxon>Eleutherodactylidae</taxon>
        <taxon>Eleutherodactylinae</taxon>
        <taxon>Eleutherodactylus</taxon>
        <taxon>Eleutherodactylus</taxon>
    </lineage>
</organism>
<dbReference type="EMBL" id="WNTK01011316">
    <property type="protein sequence ID" value="KAG9462436.1"/>
    <property type="molecule type" value="Genomic_DNA"/>
</dbReference>
<keyword evidence="4" id="KW-1185">Reference proteome</keyword>
<feature type="region of interest" description="Disordered" evidence="1">
    <location>
        <begin position="55"/>
        <end position="82"/>
    </location>
</feature>
<keyword evidence="2" id="KW-0732">Signal</keyword>
<feature type="signal peptide" evidence="2">
    <location>
        <begin position="1"/>
        <end position="19"/>
    </location>
</feature>
<gene>
    <name evidence="3" type="ORF">GDO78_014130</name>
</gene>
<sequence>MSPNVLLVHLLFISRITVPLRKTLYPPEVSFGGFTSSDRPHSTYILLAERGNLGRDRTTMAGSSSSSSPPIHTPPNIPARSSSPAMFGCQTFFHHFKSCLLQKNSLDSSEK</sequence>
<dbReference type="Proteomes" id="UP000770717">
    <property type="component" value="Unassembled WGS sequence"/>
</dbReference>
<protein>
    <recommendedName>
        <fullName evidence="5">Secreted protein</fullName>
    </recommendedName>
</protein>
<evidence type="ECO:0008006" key="5">
    <source>
        <dbReference type="Google" id="ProtNLM"/>
    </source>
</evidence>
<name>A0A8J6B864_ELECQ</name>
<evidence type="ECO:0000256" key="1">
    <source>
        <dbReference type="SAM" id="MobiDB-lite"/>
    </source>
</evidence>
<evidence type="ECO:0000256" key="2">
    <source>
        <dbReference type="SAM" id="SignalP"/>
    </source>
</evidence>